<dbReference type="CDD" id="cd00586">
    <property type="entry name" value="4HBT"/>
    <property type="match status" value="1"/>
</dbReference>
<dbReference type="EMBL" id="FOEL01000005">
    <property type="protein sequence ID" value="SEQ50900.1"/>
    <property type="molecule type" value="Genomic_DNA"/>
</dbReference>
<dbReference type="PANTHER" id="PTHR31793">
    <property type="entry name" value="4-HYDROXYBENZOYL-COA THIOESTERASE FAMILY MEMBER"/>
    <property type="match status" value="1"/>
</dbReference>
<protein>
    <submittedName>
        <fullName evidence="1">Acyl-CoA thioester hydrolase</fullName>
    </submittedName>
</protein>
<dbReference type="Gene3D" id="3.10.129.10">
    <property type="entry name" value="Hotdog Thioesterase"/>
    <property type="match status" value="1"/>
</dbReference>
<proteinExistence type="predicted"/>
<sequence length="181" mass="20742">MNLNSLFMGCLNQTKKDGQLIIGDGANMKASYIEDFQEWEKGFSFYSEARVRFSETDMYGHMNNTVSFTYFEQARIDYFRHVGILMPSVADENVKSIPIVADLQCDYVKQVFFDDVLRIYTKIAKVGSSSMDIHYLAKNQRDEVCFTGRGTIVQMDPRTGKSVPISKEERAHLISLEIIPH</sequence>
<dbReference type="AlphaFoldDB" id="A0A1H9GLE8"/>
<dbReference type="PANTHER" id="PTHR31793:SF24">
    <property type="entry name" value="LONG-CHAIN ACYL-COA THIOESTERASE FADM"/>
    <property type="match status" value="1"/>
</dbReference>
<name>A0A1H9GLE8_9BACI</name>
<dbReference type="Pfam" id="PF13279">
    <property type="entry name" value="4HBT_2"/>
    <property type="match status" value="1"/>
</dbReference>
<dbReference type="InterPro" id="IPR029069">
    <property type="entry name" value="HotDog_dom_sf"/>
</dbReference>
<reference evidence="1 2" key="1">
    <citation type="submission" date="2016-10" db="EMBL/GenBank/DDBJ databases">
        <authorList>
            <person name="Varghese N."/>
            <person name="Submissions S."/>
        </authorList>
    </citation>
    <scope>NUCLEOTIDE SEQUENCE [LARGE SCALE GENOMIC DNA]</scope>
    <source>
        <strain evidence="1 2">TC-13</strain>
    </source>
</reference>
<evidence type="ECO:0000313" key="1">
    <source>
        <dbReference type="EMBL" id="SEQ50900.1"/>
    </source>
</evidence>
<dbReference type="InterPro" id="IPR050563">
    <property type="entry name" value="4-hydroxybenzoyl-CoA_TE"/>
</dbReference>
<accession>A0A1H9GLE8</accession>
<dbReference type="Proteomes" id="UP000199410">
    <property type="component" value="Unassembled WGS sequence"/>
</dbReference>
<dbReference type="SUPFAM" id="SSF54637">
    <property type="entry name" value="Thioesterase/thiol ester dehydrase-isomerase"/>
    <property type="match status" value="1"/>
</dbReference>
<organism evidence="1 2">
    <name type="scientific">Lysinibacillus fusiformis</name>
    <dbReference type="NCBI Taxonomy" id="28031"/>
    <lineage>
        <taxon>Bacteria</taxon>
        <taxon>Bacillati</taxon>
        <taxon>Bacillota</taxon>
        <taxon>Bacilli</taxon>
        <taxon>Bacillales</taxon>
        <taxon>Bacillaceae</taxon>
        <taxon>Lysinibacillus</taxon>
    </lineage>
</organism>
<comment type="caution">
    <text evidence="1">The sequence shown here is derived from an EMBL/GenBank/DDBJ whole genome shotgun (WGS) entry which is preliminary data.</text>
</comment>
<dbReference type="GO" id="GO:0047617">
    <property type="term" value="F:fatty acyl-CoA hydrolase activity"/>
    <property type="evidence" value="ECO:0007669"/>
    <property type="project" value="TreeGrafter"/>
</dbReference>
<gene>
    <name evidence="1" type="ORF">SAMN02787113_01856</name>
</gene>
<evidence type="ECO:0000313" key="2">
    <source>
        <dbReference type="Proteomes" id="UP000199410"/>
    </source>
</evidence>
<keyword evidence="1" id="KW-0378">Hydrolase</keyword>